<dbReference type="Pfam" id="PF00293">
    <property type="entry name" value="NUDIX"/>
    <property type="match status" value="1"/>
</dbReference>
<dbReference type="CDD" id="cd03676">
    <property type="entry name" value="NUDIX_Tnr3_like"/>
    <property type="match status" value="1"/>
</dbReference>
<evidence type="ECO:0000313" key="3">
    <source>
        <dbReference type="Proteomes" id="UP000305948"/>
    </source>
</evidence>
<keyword evidence="3" id="KW-1185">Reference proteome</keyword>
<dbReference type="Gene3D" id="3.90.79.10">
    <property type="entry name" value="Nucleoside Triphosphate Pyrophosphohydrolase"/>
    <property type="match status" value="1"/>
</dbReference>
<dbReference type="STRING" id="5364.A0A5C3N7Z2"/>
<accession>A0A5C3N7Z2</accession>
<dbReference type="EMBL" id="ML213508">
    <property type="protein sequence ID" value="TFK52927.1"/>
    <property type="molecule type" value="Genomic_DNA"/>
</dbReference>
<dbReference type="PANTHER" id="PTHR13622">
    <property type="entry name" value="THIAMIN PYROPHOSPHOKINASE"/>
    <property type="match status" value="1"/>
</dbReference>
<evidence type="ECO:0000313" key="2">
    <source>
        <dbReference type="EMBL" id="TFK52927.1"/>
    </source>
</evidence>
<dbReference type="InterPro" id="IPR031804">
    <property type="entry name" value="DUF4743"/>
</dbReference>
<dbReference type="AlphaFoldDB" id="A0A5C3N7Z2"/>
<protein>
    <recommendedName>
        <fullName evidence="1">Nudix hydrolase domain-containing protein</fullName>
    </recommendedName>
</protein>
<organism evidence="2 3">
    <name type="scientific">Heliocybe sulcata</name>
    <dbReference type="NCBI Taxonomy" id="5364"/>
    <lineage>
        <taxon>Eukaryota</taxon>
        <taxon>Fungi</taxon>
        <taxon>Dikarya</taxon>
        <taxon>Basidiomycota</taxon>
        <taxon>Agaricomycotina</taxon>
        <taxon>Agaricomycetes</taxon>
        <taxon>Gloeophyllales</taxon>
        <taxon>Gloeophyllaceae</taxon>
        <taxon>Heliocybe</taxon>
    </lineage>
</organism>
<dbReference type="FunFam" id="3.90.79.10:FF:000019">
    <property type="entry name" value="Thiamin pyrophosphokinase, putative"/>
    <property type="match status" value="1"/>
</dbReference>
<dbReference type="SUPFAM" id="SSF55811">
    <property type="entry name" value="Nudix"/>
    <property type="match status" value="1"/>
</dbReference>
<dbReference type="GO" id="GO:0044715">
    <property type="term" value="F:8-oxo-dGDP phosphatase activity"/>
    <property type="evidence" value="ECO:0007669"/>
    <property type="project" value="TreeGrafter"/>
</dbReference>
<dbReference type="OrthoDB" id="10261522at2759"/>
<gene>
    <name evidence="2" type="ORF">OE88DRAFT_1627202</name>
</gene>
<dbReference type="Proteomes" id="UP000305948">
    <property type="component" value="Unassembled WGS sequence"/>
</dbReference>
<dbReference type="InterPro" id="IPR000086">
    <property type="entry name" value="NUDIX_hydrolase_dom"/>
</dbReference>
<dbReference type="PROSITE" id="PS51462">
    <property type="entry name" value="NUDIX"/>
    <property type="match status" value="1"/>
</dbReference>
<proteinExistence type="predicted"/>
<name>A0A5C3N7Z2_9AGAM</name>
<dbReference type="InterPro" id="IPR015797">
    <property type="entry name" value="NUDIX_hydrolase-like_dom_sf"/>
</dbReference>
<reference evidence="2 3" key="1">
    <citation type="journal article" date="2019" name="Nat. Ecol. Evol.">
        <title>Megaphylogeny resolves global patterns of mushroom evolution.</title>
        <authorList>
            <person name="Varga T."/>
            <person name="Krizsan K."/>
            <person name="Foldi C."/>
            <person name="Dima B."/>
            <person name="Sanchez-Garcia M."/>
            <person name="Sanchez-Ramirez S."/>
            <person name="Szollosi G.J."/>
            <person name="Szarkandi J.G."/>
            <person name="Papp V."/>
            <person name="Albert L."/>
            <person name="Andreopoulos W."/>
            <person name="Angelini C."/>
            <person name="Antonin V."/>
            <person name="Barry K.W."/>
            <person name="Bougher N.L."/>
            <person name="Buchanan P."/>
            <person name="Buyck B."/>
            <person name="Bense V."/>
            <person name="Catcheside P."/>
            <person name="Chovatia M."/>
            <person name="Cooper J."/>
            <person name="Damon W."/>
            <person name="Desjardin D."/>
            <person name="Finy P."/>
            <person name="Geml J."/>
            <person name="Haridas S."/>
            <person name="Hughes K."/>
            <person name="Justo A."/>
            <person name="Karasinski D."/>
            <person name="Kautmanova I."/>
            <person name="Kiss B."/>
            <person name="Kocsube S."/>
            <person name="Kotiranta H."/>
            <person name="LaButti K.M."/>
            <person name="Lechner B.E."/>
            <person name="Liimatainen K."/>
            <person name="Lipzen A."/>
            <person name="Lukacs Z."/>
            <person name="Mihaltcheva S."/>
            <person name="Morgado L.N."/>
            <person name="Niskanen T."/>
            <person name="Noordeloos M.E."/>
            <person name="Ohm R.A."/>
            <person name="Ortiz-Santana B."/>
            <person name="Ovrebo C."/>
            <person name="Racz N."/>
            <person name="Riley R."/>
            <person name="Savchenko A."/>
            <person name="Shiryaev A."/>
            <person name="Soop K."/>
            <person name="Spirin V."/>
            <person name="Szebenyi C."/>
            <person name="Tomsovsky M."/>
            <person name="Tulloss R.E."/>
            <person name="Uehling J."/>
            <person name="Grigoriev I.V."/>
            <person name="Vagvolgyi C."/>
            <person name="Papp T."/>
            <person name="Martin F.M."/>
            <person name="Miettinen O."/>
            <person name="Hibbett D.S."/>
            <person name="Nagy L.G."/>
        </authorList>
    </citation>
    <scope>NUCLEOTIDE SEQUENCE [LARGE SCALE GENOMIC DNA]</scope>
    <source>
        <strain evidence="2 3">OMC1185</strain>
    </source>
</reference>
<sequence length="343" mass="38817">MGPPYSILDLVSLCDNFHLSSSPEPLVPWRLDPSPESPVIGLLRPQIVTKLQDETTNVWHASWADEGQKLVAISFASGISTPNQRNAAMKELCERWRDEGFLSDIIGKSKWRNEMYPVYANPFGAQYVEDEGKGTENYVFEMERSACALFGVVTYGVHMTVYEEDDQADVKIWVPTRAKTKPTWPGYLDNTVAGGIPSGLSVWTSLVKESMEEASIDADVVKAHARPTGAISYFFARTSAGWLQPEVEFVYELRVPPSVKESEREKFRPKPLDGEVEAFELLPLDEVLERMRAGRFKANCAVVIIDFLIRRGYTTPDNEPDYMEILTRMHSRFDYEKWGGLCN</sequence>
<evidence type="ECO:0000259" key="1">
    <source>
        <dbReference type="PROSITE" id="PS51462"/>
    </source>
</evidence>
<dbReference type="Pfam" id="PF15916">
    <property type="entry name" value="DUF4743"/>
    <property type="match status" value="1"/>
</dbReference>
<dbReference type="PANTHER" id="PTHR13622:SF8">
    <property type="entry name" value="THIAMIN PYROPHOSPHOKINASE 1"/>
    <property type="match status" value="1"/>
</dbReference>
<feature type="domain" description="Nudix hydrolase" evidence="1">
    <location>
        <begin position="154"/>
        <end position="304"/>
    </location>
</feature>